<dbReference type="GO" id="GO:0005737">
    <property type="term" value="C:cytoplasm"/>
    <property type="evidence" value="ECO:0007669"/>
    <property type="project" value="TreeGrafter"/>
</dbReference>
<keyword evidence="4" id="KW-0547">Nucleotide-binding</keyword>
<dbReference type="SMART" id="SM00470">
    <property type="entry name" value="ParB"/>
    <property type="match status" value="1"/>
</dbReference>
<dbReference type="PANTHER" id="PTHR21348">
    <property type="match status" value="1"/>
</dbReference>
<feature type="domain" description="ParB-like N-terminal" evidence="10">
    <location>
        <begin position="48"/>
        <end position="144"/>
    </location>
</feature>
<dbReference type="Pfam" id="PF02195">
    <property type="entry name" value="ParB_N"/>
    <property type="match status" value="1"/>
</dbReference>
<dbReference type="InterPro" id="IPR036086">
    <property type="entry name" value="ParB/Sulfiredoxin_sf"/>
</dbReference>
<dbReference type="OrthoDB" id="10023328at2759"/>
<organism evidence="11 13">
    <name type="scientific">Didymodactylos carnosus</name>
    <dbReference type="NCBI Taxonomy" id="1234261"/>
    <lineage>
        <taxon>Eukaryota</taxon>
        <taxon>Metazoa</taxon>
        <taxon>Spiralia</taxon>
        <taxon>Gnathifera</taxon>
        <taxon>Rotifera</taxon>
        <taxon>Eurotatoria</taxon>
        <taxon>Bdelloidea</taxon>
        <taxon>Philodinida</taxon>
        <taxon>Philodinidae</taxon>
        <taxon>Didymodactylos</taxon>
    </lineage>
</organism>
<dbReference type="PANTHER" id="PTHR21348:SF2">
    <property type="entry name" value="SULFIREDOXIN-1"/>
    <property type="match status" value="1"/>
</dbReference>
<dbReference type="GO" id="GO:0032542">
    <property type="term" value="F:sulfiredoxin activity"/>
    <property type="evidence" value="ECO:0007669"/>
    <property type="project" value="UniProtKB-EC"/>
</dbReference>
<dbReference type="GO" id="GO:0034599">
    <property type="term" value="P:cellular response to oxidative stress"/>
    <property type="evidence" value="ECO:0007669"/>
    <property type="project" value="TreeGrafter"/>
</dbReference>
<evidence type="ECO:0000256" key="2">
    <source>
        <dbReference type="ARBA" id="ARBA00013055"/>
    </source>
</evidence>
<dbReference type="Proteomes" id="UP000681722">
    <property type="component" value="Unassembled WGS sequence"/>
</dbReference>
<comment type="similarity">
    <text evidence="1">Belongs to the sulfiredoxin family.</text>
</comment>
<keyword evidence="13" id="KW-1185">Reference proteome</keyword>
<keyword evidence="6" id="KW-0049">Antioxidant</keyword>
<comment type="catalytic activity">
    <reaction evidence="9">
        <text>S-hydroxy-S-oxy-L-cysteinyl-[peroxiredoxin] + [protein]-dithiol + ATP = S-hydroxy-L-cysteinyl-[peroxiredoxin] + [protein]-disulfide + ADP + phosphate</text>
        <dbReference type="Rhea" id="RHEA:17545"/>
        <dbReference type="Rhea" id="RHEA-COMP:10593"/>
        <dbReference type="Rhea" id="RHEA-COMP:10594"/>
        <dbReference type="Rhea" id="RHEA-COMP:13681"/>
        <dbReference type="Rhea" id="RHEA-COMP:17976"/>
        <dbReference type="ChEBI" id="CHEBI:29950"/>
        <dbReference type="ChEBI" id="CHEBI:30616"/>
        <dbReference type="ChEBI" id="CHEBI:43474"/>
        <dbReference type="ChEBI" id="CHEBI:50058"/>
        <dbReference type="ChEBI" id="CHEBI:61973"/>
        <dbReference type="ChEBI" id="CHEBI:61974"/>
        <dbReference type="ChEBI" id="CHEBI:456216"/>
        <dbReference type="EC" id="1.8.98.2"/>
    </reaction>
</comment>
<dbReference type="FunFam" id="3.90.1530.10:FF:000001">
    <property type="entry name" value="Sulfiredoxin"/>
    <property type="match status" value="1"/>
</dbReference>
<evidence type="ECO:0000256" key="9">
    <source>
        <dbReference type="ARBA" id="ARBA00047514"/>
    </source>
</evidence>
<dbReference type="EC" id="1.8.98.2" evidence="2"/>
<evidence type="ECO:0000313" key="11">
    <source>
        <dbReference type="EMBL" id="CAF0843126.1"/>
    </source>
</evidence>
<evidence type="ECO:0000256" key="5">
    <source>
        <dbReference type="ARBA" id="ARBA00022840"/>
    </source>
</evidence>
<accession>A0A813VN89</accession>
<keyword evidence="8" id="KW-1015">Disulfide bond</keyword>
<evidence type="ECO:0000256" key="4">
    <source>
        <dbReference type="ARBA" id="ARBA00022741"/>
    </source>
</evidence>
<dbReference type="EMBL" id="CAJOBC010000831">
    <property type="protein sequence ID" value="CAF3630499.1"/>
    <property type="molecule type" value="Genomic_DNA"/>
</dbReference>
<proteinExistence type="inferred from homology"/>
<evidence type="ECO:0000256" key="8">
    <source>
        <dbReference type="ARBA" id="ARBA00023157"/>
    </source>
</evidence>
<gene>
    <name evidence="11" type="ORF">GPM918_LOCUS5669</name>
    <name evidence="12" type="ORF">SRO942_LOCUS5669</name>
</gene>
<evidence type="ECO:0000256" key="6">
    <source>
        <dbReference type="ARBA" id="ARBA00022862"/>
    </source>
</evidence>
<evidence type="ECO:0000256" key="1">
    <source>
        <dbReference type="ARBA" id="ARBA00009609"/>
    </source>
</evidence>
<dbReference type="CDD" id="cd16395">
    <property type="entry name" value="Srx"/>
    <property type="match status" value="1"/>
</dbReference>
<dbReference type="InterPro" id="IPR016692">
    <property type="entry name" value="Sulfiredoxin"/>
</dbReference>
<sequence>MIMCVFHLKHWCGDLIQHYNQTVVQMSYDNGDHNESSSIHTAQLTEIYDIPMNQIHRPLQSTLDENKVYSLMKTIKTIKNSDQIPPIDVLWYKNPESGNNYYFSFGGCHRWEAYKRLNSETIRAKLVRTTLNDLKIYFGASMPLNLK</sequence>
<evidence type="ECO:0000256" key="7">
    <source>
        <dbReference type="ARBA" id="ARBA00023002"/>
    </source>
</evidence>
<comment type="caution">
    <text evidence="11">The sequence shown here is derived from an EMBL/GenBank/DDBJ whole genome shotgun (WGS) entry which is preliminary data.</text>
</comment>
<keyword evidence="7" id="KW-0560">Oxidoreductase</keyword>
<evidence type="ECO:0000313" key="12">
    <source>
        <dbReference type="EMBL" id="CAF3630499.1"/>
    </source>
</evidence>
<dbReference type="AlphaFoldDB" id="A0A813VN89"/>
<dbReference type="Gene3D" id="3.90.1530.10">
    <property type="entry name" value="Conserved hypothetical protein from pyrococcus furiosus pfu- 392566-001, ParB domain"/>
    <property type="match status" value="1"/>
</dbReference>
<protein>
    <recommendedName>
        <fullName evidence="2">sulfiredoxin</fullName>
        <ecNumber evidence="2">1.8.98.2</ecNumber>
    </recommendedName>
</protein>
<evidence type="ECO:0000313" key="13">
    <source>
        <dbReference type="Proteomes" id="UP000663829"/>
    </source>
</evidence>
<dbReference type="EMBL" id="CAJNOQ010000831">
    <property type="protein sequence ID" value="CAF0843126.1"/>
    <property type="molecule type" value="Genomic_DNA"/>
</dbReference>
<evidence type="ECO:0000259" key="10">
    <source>
        <dbReference type="SMART" id="SM00470"/>
    </source>
</evidence>
<keyword evidence="5" id="KW-0067">ATP-binding</keyword>
<evidence type="ECO:0000256" key="3">
    <source>
        <dbReference type="ARBA" id="ARBA00022481"/>
    </source>
</evidence>
<dbReference type="GO" id="GO:0005524">
    <property type="term" value="F:ATP binding"/>
    <property type="evidence" value="ECO:0007669"/>
    <property type="project" value="UniProtKB-KW"/>
</dbReference>
<dbReference type="InterPro" id="IPR003115">
    <property type="entry name" value="ParB_N"/>
</dbReference>
<dbReference type="SUPFAM" id="SSF110849">
    <property type="entry name" value="ParB/Sulfiredoxin"/>
    <property type="match status" value="1"/>
</dbReference>
<keyword evidence="3" id="KW-0488">Methylation</keyword>
<reference evidence="11" key="1">
    <citation type="submission" date="2021-02" db="EMBL/GenBank/DDBJ databases">
        <authorList>
            <person name="Nowell W R."/>
        </authorList>
    </citation>
    <scope>NUCLEOTIDE SEQUENCE</scope>
</reference>
<dbReference type="Proteomes" id="UP000663829">
    <property type="component" value="Unassembled WGS sequence"/>
</dbReference>
<name>A0A813VN89_9BILA</name>